<dbReference type="EMBL" id="KL648571">
    <property type="protein sequence ID" value="KEY68555.1"/>
    <property type="molecule type" value="Genomic_DNA"/>
</dbReference>
<evidence type="ECO:0000256" key="1">
    <source>
        <dbReference type="SAM" id="MobiDB-lite"/>
    </source>
</evidence>
<dbReference type="Proteomes" id="UP000028045">
    <property type="component" value="Unassembled WGS sequence"/>
</dbReference>
<feature type="region of interest" description="Disordered" evidence="1">
    <location>
        <begin position="1"/>
        <end position="98"/>
    </location>
</feature>
<evidence type="ECO:0000313" key="3">
    <source>
        <dbReference type="Proteomes" id="UP000028045"/>
    </source>
</evidence>
<feature type="compositionally biased region" description="Basic residues" evidence="1">
    <location>
        <begin position="78"/>
        <end position="92"/>
    </location>
</feature>
<evidence type="ECO:0000313" key="2">
    <source>
        <dbReference type="EMBL" id="KEY68555.1"/>
    </source>
</evidence>
<organism evidence="2 3">
    <name type="scientific">Stachybotrys chartarum (strain CBS 109288 / IBT 7711)</name>
    <name type="common">Toxic black mold</name>
    <name type="synonym">Stilbospora chartarum</name>
    <dbReference type="NCBI Taxonomy" id="1280523"/>
    <lineage>
        <taxon>Eukaryota</taxon>
        <taxon>Fungi</taxon>
        <taxon>Dikarya</taxon>
        <taxon>Ascomycota</taxon>
        <taxon>Pezizomycotina</taxon>
        <taxon>Sordariomycetes</taxon>
        <taxon>Hypocreomycetidae</taxon>
        <taxon>Hypocreales</taxon>
        <taxon>Stachybotryaceae</taxon>
        <taxon>Stachybotrys</taxon>
    </lineage>
</organism>
<dbReference type="AlphaFoldDB" id="A0A084ATC6"/>
<accession>A0A084ATC6</accession>
<protein>
    <submittedName>
        <fullName evidence="2">Uncharacterized protein</fullName>
    </submittedName>
</protein>
<sequence length="179" mass="19508">MGCKAQNNDADAKLGSVPQINIMSAPTSPTKGQRQSRDTGFPEPLDNDRNTTLPHPDADLSPNAFISQDDISVEQIAKRRGRPFRHRRKRTVSHGFIGPHTEVVQGSIALSFIDTSGNNSAADRAGDRADSLDTSSLRISKDGIDSMDESVADKDTPPSSPGLSTHSRRKGFLSKWRRK</sequence>
<name>A0A084ATC6_STACB</name>
<keyword evidence="3" id="KW-1185">Reference proteome</keyword>
<dbReference type="OrthoDB" id="5209158at2759"/>
<reference evidence="2 3" key="1">
    <citation type="journal article" date="2014" name="BMC Genomics">
        <title>Comparative genome sequencing reveals chemotype-specific gene clusters in the toxigenic black mold Stachybotrys.</title>
        <authorList>
            <person name="Semeiks J."/>
            <person name="Borek D."/>
            <person name="Otwinowski Z."/>
            <person name="Grishin N.V."/>
        </authorList>
    </citation>
    <scope>NUCLEOTIDE SEQUENCE [LARGE SCALE GENOMIC DNA]</scope>
    <source>
        <strain evidence="3">CBS 109288 / IBT 7711</strain>
    </source>
</reference>
<feature type="region of interest" description="Disordered" evidence="1">
    <location>
        <begin position="118"/>
        <end position="179"/>
    </location>
</feature>
<feature type="compositionally biased region" description="Polar residues" evidence="1">
    <location>
        <begin position="18"/>
        <end position="33"/>
    </location>
</feature>
<dbReference type="HOGENOM" id="CLU_129420_0_0_1"/>
<gene>
    <name evidence="2" type="ORF">S7711_08023</name>
</gene>
<proteinExistence type="predicted"/>
<feature type="compositionally biased region" description="Basic residues" evidence="1">
    <location>
        <begin position="166"/>
        <end position="179"/>
    </location>
</feature>